<dbReference type="Proteomes" id="UP000266841">
    <property type="component" value="Unassembled WGS sequence"/>
</dbReference>
<accession>K0SMJ6</accession>
<evidence type="ECO:0000313" key="4">
    <source>
        <dbReference type="Proteomes" id="UP000266841"/>
    </source>
</evidence>
<keyword evidence="4" id="KW-1185">Reference proteome</keyword>
<dbReference type="EMBL" id="AGNL01012944">
    <property type="protein sequence ID" value="EJK67538.1"/>
    <property type="molecule type" value="Genomic_DNA"/>
</dbReference>
<keyword evidence="1" id="KW-0175">Coiled coil</keyword>
<name>K0SMJ6_THAOC</name>
<evidence type="ECO:0000259" key="2">
    <source>
        <dbReference type="Pfam" id="PF23741"/>
    </source>
</evidence>
<feature type="domain" description="DUF7164" evidence="2">
    <location>
        <begin position="86"/>
        <end position="350"/>
    </location>
</feature>
<evidence type="ECO:0000256" key="1">
    <source>
        <dbReference type="SAM" id="Coils"/>
    </source>
</evidence>
<feature type="coiled-coil region" evidence="1">
    <location>
        <begin position="488"/>
        <end position="515"/>
    </location>
</feature>
<evidence type="ECO:0000313" key="3">
    <source>
        <dbReference type="EMBL" id="EJK67538.1"/>
    </source>
</evidence>
<dbReference type="InterPro" id="IPR055588">
    <property type="entry name" value="DUF7164"/>
</dbReference>
<sequence length="833" mass="94952">MRHALRGRPSNRHVSHVPRRLQRRLAWPWVAAMAFLLTNTIRMTLKINNAVTGVSFGFFPTDDTPNKEKATAKTKTLVTTQLASVKSDHYTTYLGPSWRRLAEGRKWTEEESVQPDFFIACVDEACNQLEDEGYCHKLDSTDVTSSLTELLRFRKHDELLCYFASVEEKADEEYVFLHSLNYLEMEAFQSILKLKYYDYVLRTDADAILFPGLLYMTPAGADGWIGSGFSGDEVTPHLIRHFAEKLMPELGEPLRNITALGSMQSTFYVNTRVLDRFVAVLIKATRTLYSSAFTDQVCADLEKTDFVKKLFVSLDSVCLWPSWMRGVSSLYGTRIAADYVLRNATVSDSLDAMGTEPNSHDRPVRETIQVHLIGLKHLAEWYPPDVSICNDPERAVRSTKAWIEEVNKDMGRDSTNVLDAMLSINRPANATTLHREVAKYVYDAFRSLHGCNSWTFHHELQYSFGGNSSAVQISEQNYDDIRLEIEWSKRMVEEYQNISDAKDELEREYNALLRNPIISNAYNDFWYVSCFSPIVHGRKFSEHSHANSSEDCTWSKKATCSQRLDYLTAQYGITPLQARVSLLEKSPQCKRTESKRLSDRQIDDLAAEYSRLFNNESLPDIFADFCPGCIINDNKVRGTTCEQRKGYFISFLKIHPLVAPANVVFKHPQCADRSSRMSLKAVQEIVKSFARPGDPLGVWRGWCADCNLQADGKGATCEEEKKRAETTEIAYASPKVHPFLAPVAIMSTHSSCLAVDAVEAGRRTTVEDHISRPYSLVKWCGQCKTPYRLQRKLQDVYVMWPCDKIKTTMGNRLSEVSAKMKTMRMYKECVRES</sequence>
<organism evidence="3 4">
    <name type="scientific">Thalassiosira oceanica</name>
    <name type="common">Marine diatom</name>
    <dbReference type="NCBI Taxonomy" id="159749"/>
    <lineage>
        <taxon>Eukaryota</taxon>
        <taxon>Sar</taxon>
        <taxon>Stramenopiles</taxon>
        <taxon>Ochrophyta</taxon>
        <taxon>Bacillariophyta</taxon>
        <taxon>Coscinodiscophyceae</taxon>
        <taxon>Thalassiosirophycidae</taxon>
        <taxon>Thalassiosirales</taxon>
        <taxon>Thalassiosiraceae</taxon>
        <taxon>Thalassiosira</taxon>
    </lineage>
</organism>
<gene>
    <name evidence="3" type="ORF">THAOC_11409</name>
</gene>
<protein>
    <recommendedName>
        <fullName evidence="2">DUF7164 domain-containing protein</fullName>
    </recommendedName>
</protein>
<reference evidence="3 4" key="1">
    <citation type="journal article" date="2012" name="Genome Biol.">
        <title>Genome and low-iron response of an oceanic diatom adapted to chronic iron limitation.</title>
        <authorList>
            <person name="Lommer M."/>
            <person name="Specht M."/>
            <person name="Roy A.S."/>
            <person name="Kraemer L."/>
            <person name="Andreson R."/>
            <person name="Gutowska M.A."/>
            <person name="Wolf J."/>
            <person name="Bergner S.V."/>
            <person name="Schilhabel M.B."/>
            <person name="Klostermeier U.C."/>
            <person name="Beiko R.G."/>
            <person name="Rosenstiel P."/>
            <person name="Hippler M."/>
            <person name="Laroche J."/>
        </authorList>
    </citation>
    <scope>NUCLEOTIDE SEQUENCE [LARGE SCALE GENOMIC DNA]</scope>
    <source>
        <strain evidence="3 4">CCMP1005</strain>
    </source>
</reference>
<comment type="caution">
    <text evidence="3">The sequence shown here is derived from an EMBL/GenBank/DDBJ whole genome shotgun (WGS) entry which is preliminary data.</text>
</comment>
<dbReference type="AlphaFoldDB" id="K0SMJ6"/>
<dbReference type="Pfam" id="PF23741">
    <property type="entry name" value="DUF7164"/>
    <property type="match status" value="1"/>
</dbReference>
<proteinExistence type="predicted"/>
<dbReference type="OrthoDB" id="330499at2759"/>